<organism evidence="1">
    <name type="scientific">Utricularia reniformis</name>
    <dbReference type="NCBI Taxonomy" id="192314"/>
    <lineage>
        <taxon>Eukaryota</taxon>
        <taxon>Viridiplantae</taxon>
        <taxon>Streptophyta</taxon>
        <taxon>Embryophyta</taxon>
        <taxon>Tracheophyta</taxon>
        <taxon>Spermatophyta</taxon>
        <taxon>Magnoliopsida</taxon>
        <taxon>eudicotyledons</taxon>
        <taxon>Gunneridae</taxon>
        <taxon>Pentapetalae</taxon>
        <taxon>asterids</taxon>
        <taxon>lamiids</taxon>
        <taxon>Lamiales</taxon>
        <taxon>Lentibulariaceae</taxon>
        <taxon>Utricularia</taxon>
    </lineage>
</organism>
<dbReference type="EMBL" id="KY774314">
    <property type="protein sequence ID" value="ART32426.1"/>
    <property type="molecule type" value="Genomic_DNA"/>
</dbReference>
<proteinExistence type="predicted"/>
<keyword evidence="1" id="KW-0496">Mitochondrion</keyword>
<accession>A0A1Y0B4N9</accession>
<geneLocation type="mitochondrion" evidence="1"/>
<sequence length="80" mass="9240">MGPGYDIPRIGTTTCVLNEDCVPVRYSNHRHPFQELSTVEVLPRCLQLTKQAQSSFFTQLRLGNLSEWKRWTSECIQTLL</sequence>
<name>A0A1Y0B4N9_9LAMI</name>
<gene>
    <name evidence="1" type="ORF">AEK19_MT2281</name>
</gene>
<dbReference type="AlphaFoldDB" id="A0A1Y0B4N9"/>
<reference evidence="1" key="1">
    <citation type="submission" date="2017-03" db="EMBL/GenBank/DDBJ databases">
        <title>The mitochondrial genome of the carnivorous plant Utricularia reniformis (Lentibulariaceae): structure, comparative analysis and evolutionary landmarks.</title>
        <authorList>
            <person name="Silva S.R."/>
            <person name="Alvarenga D.O."/>
            <person name="Michael T.P."/>
            <person name="Miranda V.F.O."/>
            <person name="Varani A.M."/>
        </authorList>
    </citation>
    <scope>NUCLEOTIDE SEQUENCE</scope>
</reference>
<evidence type="ECO:0000313" key="1">
    <source>
        <dbReference type="EMBL" id="ART32426.1"/>
    </source>
</evidence>
<protein>
    <submittedName>
        <fullName evidence="1">Uncharacterized protein</fullName>
    </submittedName>
</protein>